<keyword evidence="2" id="KW-1185">Reference proteome</keyword>
<dbReference type="AlphaFoldDB" id="A0AAV7WQP8"/>
<gene>
    <name evidence="1" type="ORF">NDU88_002706</name>
</gene>
<reference evidence="1" key="1">
    <citation type="journal article" date="2022" name="bioRxiv">
        <title>Sequencing and chromosome-scale assembly of the giantPleurodeles waltlgenome.</title>
        <authorList>
            <person name="Brown T."/>
            <person name="Elewa A."/>
            <person name="Iarovenko S."/>
            <person name="Subramanian E."/>
            <person name="Araus A.J."/>
            <person name="Petzold A."/>
            <person name="Susuki M."/>
            <person name="Suzuki K.-i.T."/>
            <person name="Hayashi T."/>
            <person name="Toyoda A."/>
            <person name="Oliveira C."/>
            <person name="Osipova E."/>
            <person name="Leigh N.D."/>
            <person name="Simon A."/>
            <person name="Yun M.H."/>
        </authorList>
    </citation>
    <scope>NUCLEOTIDE SEQUENCE</scope>
    <source>
        <strain evidence="1">20211129_DDA</strain>
        <tissue evidence="1">Liver</tissue>
    </source>
</reference>
<organism evidence="1 2">
    <name type="scientific">Pleurodeles waltl</name>
    <name type="common">Iberian ribbed newt</name>
    <dbReference type="NCBI Taxonomy" id="8319"/>
    <lineage>
        <taxon>Eukaryota</taxon>
        <taxon>Metazoa</taxon>
        <taxon>Chordata</taxon>
        <taxon>Craniata</taxon>
        <taxon>Vertebrata</taxon>
        <taxon>Euteleostomi</taxon>
        <taxon>Amphibia</taxon>
        <taxon>Batrachia</taxon>
        <taxon>Caudata</taxon>
        <taxon>Salamandroidea</taxon>
        <taxon>Salamandridae</taxon>
        <taxon>Pleurodelinae</taxon>
        <taxon>Pleurodeles</taxon>
    </lineage>
</organism>
<dbReference type="Proteomes" id="UP001066276">
    <property type="component" value="Chromosome 1_1"/>
</dbReference>
<accession>A0AAV7WQP8</accession>
<sequence>MSPIVSIDIVSVISSSPPCCDLEQCRSSENSGKPSHRGVSYVVWGDWGEQGGWGQRAPTVQSALDMLSGRAAPRSAVRSFRAVTMPLRSHTETTSVHGSVRAARPHRRFSAWALRRVLRRPPAPRLELYDQSALLGGSSRLKLEDVQPPTRRLHPRSEPTASWSSLFQAAIFVCGHAP</sequence>
<dbReference type="EMBL" id="JANPWB010000001">
    <property type="protein sequence ID" value="KAJ1215096.1"/>
    <property type="molecule type" value="Genomic_DNA"/>
</dbReference>
<protein>
    <submittedName>
        <fullName evidence="1">Uncharacterized protein</fullName>
    </submittedName>
</protein>
<evidence type="ECO:0000313" key="1">
    <source>
        <dbReference type="EMBL" id="KAJ1215096.1"/>
    </source>
</evidence>
<name>A0AAV7WQP8_PLEWA</name>
<comment type="caution">
    <text evidence="1">The sequence shown here is derived from an EMBL/GenBank/DDBJ whole genome shotgun (WGS) entry which is preliminary data.</text>
</comment>
<evidence type="ECO:0000313" key="2">
    <source>
        <dbReference type="Proteomes" id="UP001066276"/>
    </source>
</evidence>
<proteinExistence type="predicted"/>